<proteinExistence type="predicted"/>
<evidence type="ECO:0000313" key="2">
    <source>
        <dbReference type="EMBL" id="KAK4496831.1"/>
    </source>
</evidence>
<organism evidence="2 3">
    <name type="scientific">Zasmidium cellare</name>
    <name type="common">Wine cellar mold</name>
    <name type="synonym">Racodium cellare</name>
    <dbReference type="NCBI Taxonomy" id="395010"/>
    <lineage>
        <taxon>Eukaryota</taxon>
        <taxon>Fungi</taxon>
        <taxon>Dikarya</taxon>
        <taxon>Ascomycota</taxon>
        <taxon>Pezizomycotina</taxon>
        <taxon>Dothideomycetes</taxon>
        <taxon>Dothideomycetidae</taxon>
        <taxon>Mycosphaerellales</taxon>
        <taxon>Mycosphaerellaceae</taxon>
        <taxon>Zasmidium</taxon>
    </lineage>
</organism>
<dbReference type="EMBL" id="JAXOVC010000010">
    <property type="protein sequence ID" value="KAK4496831.1"/>
    <property type="molecule type" value="Genomic_DNA"/>
</dbReference>
<dbReference type="PROSITE" id="PS51725">
    <property type="entry name" value="ABM"/>
    <property type="match status" value="1"/>
</dbReference>
<dbReference type="Proteomes" id="UP001305779">
    <property type="component" value="Unassembled WGS sequence"/>
</dbReference>
<dbReference type="InterPro" id="IPR007138">
    <property type="entry name" value="ABM_dom"/>
</dbReference>
<dbReference type="SUPFAM" id="SSF54909">
    <property type="entry name" value="Dimeric alpha+beta barrel"/>
    <property type="match status" value="1"/>
</dbReference>
<comment type="caution">
    <text evidence="2">The sequence shown here is derived from an EMBL/GenBank/DDBJ whole genome shotgun (WGS) entry which is preliminary data.</text>
</comment>
<reference evidence="2 3" key="1">
    <citation type="journal article" date="2023" name="G3 (Bethesda)">
        <title>A chromosome-level genome assembly of Zasmidium syzygii isolated from banana leaves.</title>
        <authorList>
            <person name="van Westerhoven A.C."/>
            <person name="Mehrabi R."/>
            <person name="Talebi R."/>
            <person name="Steentjes M.B.F."/>
            <person name="Corcolon B."/>
            <person name="Chong P.A."/>
            <person name="Kema G.H.J."/>
            <person name="Seidl M.F."/>
        </authorList>
    </citation>
    <scope>NUCLEOTIDE SEQUENCE [LARGE SCALE GENOMIC DNA]</scope>
    <source>
        <strain evidence="2 3">P124</strain>
    </source>
</reference>
<keyword evidence="3" id="KW-1185">Reference proteome</keyword>
<name>A0ABR0E5Y3_ZASCE</name>
<dbReference type="Gene3D" id="3.30.70.100">
    <property type="match status" value="1"/>
</dbReference>
<dbReference type="Pfam" id="PF03992">
    <property type="entry name" value="ABM"/>
    <property type="match status" value="1"/>
</dbReference>
<evidence type="ECO:0000259" key="1">
    <source>
        <dbReference type="PROSITE" id="PS51725"/>
    </source>
</evidence>
<sequence length="112" mass="12257">MSSTEINIVAVLHPKQGSVDEVITIFSDLAKWIHANEPGTLVYQVHRSLRPGKDGNEDVVIVERYKDAAALKTHGSTPQFKSMQATFAKKKLMRAAPEIHTVSGKGGFASRL</sequence>
<protein>
    <recommendedName>
        <fullName evidence="1">ABM domain-containing protein</fullName>
    </recommendedName>
</protein>
<dbReference type="PANTHER" id="PTHR40624:SF1">
    <property type="entry name" value="BIOSYNTHESIS MONOOXYGENASE, PUTATIVE (AFU_ORTHOLOGUE AFUA_1G12025)-RELATED"/>
    <property type="match status" value="1"/>
</dbReference>
<accession>A0ABR0E5Y3</accession>
<gene>
    <name evidence="2" type="ORF">PRZ48_012815</name>
</gene>
<dbReference type="PANTHER" id="PTHR40624">
    <property type="entry name" value="BIOSYNTHESIS MONOOXYGENASE, PUTATIVE (AFU_ORTHOLOGUE AFUA_1G12025)-RELATED"/>
    <property type="match status" value="1"/>
</dbReference>
<feature type="domain" description="ABM" evidence="1">
    <location>
        <begin position="6"/>
        <end position="102"/>
    </location>
</feature>
<evidence type="ECO:0000313" key="3">
    <source>
        <dbReference type="Proteomes" id="UP001305779"/>
    </source>
</evidence>
<dbReference type="InterPro" id="IPR011008">
    <property type="entry name" value="Dimeric_a/b-barrel"/>
</dbReference>